<dbReference type="PROSITE" id="PS50835">
    <property type="entry name" value="IG_LIKE"/>
    <property type="match status" value="2"/>
</dbReference>
<reference evidence="16" key="1">
    <citation type="submission" date="2020-10" db="EMBL/GenBank/DDBJ databases">
        <title>Chromosome-scale genome assembly of the Allis shad, Alosa alosa.</title>
        <authorList>
            <person name="Margot Z."/>
            <person name="Christophe K."/>
            <person name="Cabau C."/>
            <person name="Louis A."/>
            <person name="Berthelot C."/>
            <person name="Parey E."/>
            <person name="Roest Crollius H."/>
            <person name="Montfort J."/>
            <person name="Robinson-Rechavi M."/>
            <person name="Bucao C."/>
            <person name="Bouchez O."/>
            <person name="Gislard M."/>
            <person name="Lluch J."/>
            <person name="Milhes M."/>
            <person name="Lampietro C."/>
            <person name="Lopez Roques C."/>
            <person name="Donnadieu C."/>
            <person name="Braasch I."/>
            <person name="Desvignes T."/>
            <person name="Postlethwait J."/>
            <person name="Bobe J."/>
            <person name="Guiguen Y."/>
        </authorList>
    </citation>
    <scope>NUCLEOTIDE SEQUENCE</scope>
    <source>
        <strain evidence="16">M-15738</strain>
        <tissue evidence="16">Blood</tissue>
    </source>
</reference>
<dbReference type="EMBL" id="JADWDJ010000002">
    <property type="protein sequence ID" value="KAG5284859.1"/>
    <property type="molecule type" value="Genomic_DNA"/>
</dbReference>
<dbReference type="GO" id="GO:0005178">
    <property type="term" value="F:integrin binding"/>
    <property type="evidence" value="ECO:0007669"/>
    <property type="project" value="TreeGrafter"/>
</dbReference>
<evidence type="ECO:0000256" key="6">
    <source>
        <dbReference type="ARBA" id="ARBA00022692"/>
    </source>
</evidence>
<evidence type="ECO:0000256" key="7">
    <source>
        <dbReference type="ARBA" id="ARBA00022729"/>
    </source>
</evidence>
<evidence type="ECO:0000256" key="4">
    <source>
        <dbReference type="ARBA" id="ARBA00022427"/>
    </source>
</evidence>
<dbReference type="GO" id="GO:0046982">
    <property type="term" value="F:protein heterodimerization activity"/>
    <property type="evidence" value="ECO:0007669"/>
    <property type="project" value="InterPro"/>
</dbReference>
<dbReference type="GO" id="GO:0042803">
    <property type="term" value="F:protein homodimerization activity"/>
    <property type="evidence" value="ECO:0007669"/>
    <property type="project" value="InterPro"/>
</dbReference>
<keyword evidence="6 13" id="KW-0812">Transmembrane</keyword>
<evidence type="ECO:0000256" key="14">
    <source>
        <dbReference type="SAM" id="SignalP"/>
    </source>
</evidence>
<evidence type="ECO:0000256" key="5">
    <source>
        <dbReference type="ARBA" id="ARBA00022475"/>
    </source>
</evidence>
<keyword evidence="7 14" id="KW-0732">Signal</keyword>
<dbReference type="GO" id="GO:0098632">
    <property type="term" value="F:cell-cell adhesion mediator activity"/>
    <property type="evidence" value="ECO:0007669"/>
    <property type="project" value="TreeGrafter"/>
</dbReference>
<feature type="transmembrane region" description="Helical" evidence="13">
    <location>
        <begin position="235"/>
        <end position="260"/>
    </location>
</feature>
<dbReference type="GO" id="GO:0016477">
    <property type="term" value="P:cell migration"/>
    <property type="evidence" value="ECO:0007669"/>
    <property type="project" value="TreeGrafter"/>
</dbReference>
<dbReference type="Pfam" id="PF13927">
    <property type="entry name" value="Ig_3"/>
    <property type="match status" value="1"/>
</dbReference>
<dbReference type="GO" id="GO:0005923">
    <property type="term" value="C:bicellular tight junction"/>
    <property type="evidence" value="ECO:0007669"/>
    <property type="project" value="UniProtKB-SubCell"/>
</dbReference>
<dbReference type="InterPro" id="IPR036179">
    <property type="entry name" value="Ig-like_dom_sf"/>
</dbReference>
<evidence type="ECO:0000256" key="1">
    <source>
        <dbReference type="ARBA" id="ARBA00004251"/>
    </source>
</evidence>
<gene>
    <name evidence="16" type="ORF">AALO_G00031310</name>
</gene>
<dbReference type="FunFam" id="2.60.40.10:FF:000342">
    <property type="entry name" value="Junctional adhesion molecule A"/>
    <property type="match status" value="1"/>
</dbReference>
<dbReference type="SUPFAM" id="SSF48726">
    <property type="entry name" value="Immunoglobulin"/>
    <property type="match status" value="2"/>
</dbReference>
<evidence type="ECO:0000256" key="9">
    <source>
        <dbReference type="ARBA" id="ARBA00022989"/>
    </source>
</evidence>
<keyword evidence="4" id="KW-0796">Tight junction</keyword>
<sequence length="302" mass="33938">MATASLLRRVLVLLTLFCVNDVRSVKLKSDEHTPWTNEFETVELSCVIESISSPSPRIEWKKIKEGNPSYVYFQGRISGDLENRARLREPASLVIENASRTDTAQYRCEVTAPDDQRSFAELLIDLVVRVKPVMPKCAVPTAVPVGKPAEFLCSEEEGFPRPKFQWFRNSEEIPIDPKTSPRFMNASYTMDPETGVLSFGAVRKEDGGEYFCRAKNEAGYSECRAQKMEVYDLNVAGIVLGVVVVITVLALVTAGICCAYRRGYLHSQQKDDKFKAPAKSDGVDYVRTEEEGDFRHKSSFII</sequence>
<feature type="domain" description="Ig-like" evidence="15">
    <location>
        <begin position="135"/>
        <end position="229"/>
    </location>
</feature>
<keyword evidence="10 13" id="KW-0472">Membrane</keyword>
<evidence type="ECO:0000256" key="11">
    <source>
        <dbReference type="ARBA" id="ARBA00023157"/>
    </source>
</evidence>
<comment type="subcellular location">
    <subcellularLocation>
        <location evidence="2">Cell junction</location>
        <location evidence="2">Tight junction</location>
    </subcellularLocation>
    <subcellularLocation>
        <location evidence="1">Cell membrane</location>
        <topology evidence="1">Single-pass type I membrane protein</topology>
    </subcellularLocation>
</comment>
<feature type="chain" id="PRO_5044023170" description="Ig-like domain-containing protein" evidence="14">
    <location>
        <begin position="25"/>
        <end position="302"/>
    </location>
</feature>
<name>A0AAV6HEF2_9TELE</name>
<evidence type="ECO:0000313" key="16">
    <source>
        <dbReference type="EMBL" id="KAG5284859.1"/>
    </source>
</evidence>
<evidence type="ECO:0000256" key="3">
    <source>
        <dbReference type="ARBA" id="ARBA00008637"/>
    </source>
</evidence>
<feature type="domain" description="Ig-like" evidence="15">
    <location>
        <begin position="40"/>
        <end position="120"/>
    </location>
</feature>
<dbReference type="SMART" id="SM00409">
    <property type="entry name" value="IG"/>
    <property type="match status" value="2"/>
</dbReference>
<keyword evidence="5" id="KW-1003">Cell membrane</keyword>
<dbReference type="Gene3D" id="2.60.40.10">
    <property type="entry name" value="Immunoglobulins"/>
    <property type="match status" value="2"/>
</dbReference>
<dbReference type="PANTHER" id="PTHR44598">
    <property type="entry name" value="JUNCTIONAL ADHESION MOLECULE C"/>
    <property type="match status" value="1"/>
</dbReference>
<feature type="signal peptide" evidence="14">
    <location>
        <begin position="1"/>
        <end position="24"/>
    </location>
</feature>
<dbReference type="InterPro" id="IPR013106">
    <property type="entry name" value="Ig_V-set"/>
</dbReference>
<dbReference type="SMART" id="SM00408">
    <property type="entry name" value="IGc2"/>
    <property type="match status" value="2"/>
</dbReference>
<dbReference type="GO" id="GO:0098636">
    <property type="term" value="C:protein complex involved in cell adhesion"/>
    <property type="evidence" value="ECO:0007669"/>
    <property type="project" value="TreeGrafter"/>
</dbReference>
<dbReference type="InterPro" id="IPR013783">
    <property type="entry name" value="Ig-like_fold"/>
</dbReference>
<evidence type="ECO:0000256" key="2">
    <source>
        <dbReference type="ARBA" id="ARBA00004435"/>
    </source>
</evidence>
<keyword evidence="17" id="KW-1185">Reference proteome</keyword>
<proteinExistence type="inferred from homology"/>
<evidence type="ECO:0000313" key="17">
    <source>
        <dbReference type="Proteomes" id="UP000823561"/>
    </source>
</evidence>
<evidence type="ECO:0000256" key="8">
    <source>
        <dbReference type="ARBA" id="ARBA00022949"/>
    </source>
</evidence>
<evidence type="ECO:0000259" key="15">
    <source>
        <dbReference type="PROSITE" id="PS50835"/>
    </source>
</evidence>
<dbReference type="Proteomes" id="UP000823561">
    <property type="component" value="Chromosome 2"/>
</dbReference>
<dbReference type="InterPro" id="IPR003599">
    <property type="entry name" value="Ig_sub"/>
</dbReference>
<dbReference type="PANTHER" id="PTHR44598:SF2">
    <property type="entry name" value="JUNCTIONAL ADHESION MOLECULE C"/>
    <property type="match status" value="1"/>
</dbReference>
<evidence type="ECO:0000256" key="12">
    <source>
        <dbReference type="ARBA" id="ARBA00023319"/>
    </source>
</evidence>
<dbReference type="GO" id="GO:0005886">
    <property type="term" value="C:plasma membrane"/>
    <property type="evidence" value="ECO:0007669"/>
    <property type="project" value="UniProtKB-SubCell"/>
</dbReference>
<protein>
    <recommendedName>
        <fullName evidence="15">Ig-like domain-containing protein</fullName>
    </recommendedName>
</protein>
<evidence type="ECO:0000256" key="13">
    <source>
        <dbReference type="SAM" id="Phobius"/>
    </source>
</evidence>
<accession>A0AAV6HEF2</accession>
<dbReference type="InterPro" id="IPR042974">
    <property type="entry name" value="JAM-C"/>
</dbReference>
<organism evidence="16 17">
    <name type="scientific">Alosa alosa</name>
    <name type="common">allis shad</name>
    <dbReference type="NCBI Taxonomy" id="278164"/>
    <lineage>
        <taxon>Eukaryota</taxon>
        <taxon>Metazoa</taxon>
        <taxon>Chordata</taxon>
        <taxon>Craniata</taxon>
        <taxon>Vertebrata</taxon>
        <taxon>Euteleostomi</taxon>
        <taxon>Actinopterygii</taxon>
        <taxon>Neopterygii</taxon>
        <taxon>Teleostei</taxon>
        <taxon>Clupei</taxon>
        <taxon>Clupeiformes</taxon>
        <taxon>Clupeoidei</taxon>
        <taxon>Clupeidae</taxon>
        <taxon>Alosa</taxon>
    </lineage>
</organism>
<dbReference type="GO" id="GO:0044291">
    <property type="term" value="C:cell-cell contact zone"/>
    <property type="evidence" value="ECO:0007669"/>
    <property type="project" value="TreeGrafter"/>
</dbReference>
<evidence type="ECO:0000256" key="10">
    <source>
        <dbReference type="ARBA" id="ARBA00023136"/>
    </source>
</evidence>
<keyword evidence="9 13" id="KW-1133">Transmembrane helix</keyword>
<dbReference type="InterPro" id="IPR007110">
    <property type="entry name" value="Ig-like_dom"/>
</dbReference>
<comment type="similarity">
    <text evidence="3">Belongs to the immunoglobulin superfamily.</text>
</comment>
<keyword evidence="11" id="KW-1015">Disulfide bond</keyword>
<dbReference type="AlphaFoldDB" id="A0AAV6HEF2"/>
<dbReference type="InterPro" id="IPR003598">
    <property type="entry name" value="Ig_sub2"/>
</dbReference>
<dbReference type="Pfam" id="PF07686">
    <property type="entry name" value="V-set"/>
    <property type="match status" value="1"/>
</dbReference>
<keyword evidence="12" id="KW-0393">Immunoglobulin domain</keyword>
<keyword evidence="8" id="KW-0965">Cell junction</keyword>
<comment type="caution">
    <text evidence="16">The sequence shown here is derived from an EMBL/GenBank/DDBJ whole genome shotgun (WGS) entry which is preliminary data.</text>
</comment>